<feature type="transmembrane region" description="Helical" evidence="7">
    <location>
        <begin position="122"/>
        <end position="142"/>
    </location>
</feature>
<feature type="transmembrane region" description="Helical" evidence="7">
    <location>
        <begin position="341"/>
        <end position="365"/>
    </location>
</feature>
<sequence length="426" mass="48570">MFTRMKKVFFYKRKGFLTDAFIVTLGTIAAQVLPLIFYPVLTRLFSPADFGILATITAITGVLTVIVTGKYETIVLIVDDKKDTANLLIAILLISLCSLLISEILMWIFSSEISVLFNDPELRYWLFLCPILSFCIVIYQCYNEWCVKYKYFANLSWNKITNAGAIVLSKVCLGWSACFSGGLVWGDFVGRLFSALACTLHALKKDKTVFREVSVQRMLFLLKRYKECPIYVMPAQLLNTVGGYLPVFFLAAYFSKTELGYYSMTMMLLTLPLSVVGIAIRDVFRQRASVEYMERGCCSDLYRRILIPLAGVSLLVFSLLFIVAPWVFSFVLGEQWKEAGVYARVLSPMLAISFVSEVGTAMFFIAEKMKDLMKWQITYFSCSLFSLWLGVYVFNDIKMVLLCFVCGRSLVYLISIFMTYRYTLGH</sequence>
<evidence type="ECO:0000256" key="1">
    <source>
        <dbReference type="ARBA" id="ARBA00004651"/>
    </source>
</evidence>
<dbReference type="Pfam" id="PF13440">
    <property type="entry name" value="Polysacc_synt_3"/>
    <property type="match status" value="1"/>
</dbReference>
<dbReference type="EMBL" id="CP043839">
    <property type="protein sequence ID" value="WOF14647.1"/>
    <property type="molecule type" value="Genomic_DNA"/>
</dbReference>
<feature type="transmembrane region" description="Helical" evidence="7">
    <location>
        <begin position="399"/>
        <end position="420"/>
    </location>
</feature>
<feature type="transmembrane region" description="Helical" evidence="7">
    <location>
        <begin position="50"/>
        <end position="67"/>
    </location>
</feature>
<comment type="subcellular location">
    <subcellularLocation>
        <location evidence="1">Cell membrane</location>
        <topology evidence="1">Multi-pass membrane protein</topology>
    </subcellularLocation>
</comment>
<name>A0ABZ0G1L9_9BACT</name>
<keyword evidence="5 7" id="KW-1133">Transmembrane helix</keyword>
<evidence type="ECO:0000313" key="8">
    <source>
        <dbReference type="EMBL" id="WOF14647.1"/>
    </source>
</evidence>
<gene>
    <name evidence="8" type="ORF">F1644_21370</name>
</gene>
<dbReference type="PANTHER" id="PTHR30250:SF10">
    <property type="entry name" value="LIPOPOLYSACCHARIDE BIOSYNTHESIS PROTEIN WZXC"/>
    <property type="match status" value="1"/>
</dbReference>
<feature type="transmembrane region" description="Helical" evidence="7">
    <location>
        <begin position="260"/>
        <end position="284"/>
    </location>
</feature>
<dbReference type="Proteomes" id="UP001302374">
    <property type="component" value="Chromosome"/>
</dbReference>
<keyword evidence="4 7" id="KW-0812">Transmembrane</keyword>
<evidence type="ECO:0000256" key="4">
    <source>
        <dbReference type="ARBA" id="ARBA00022692"/>
    </source>
</evidence>
<protein>
    <submittedName>
        <fullName evidence="8">Oligosaccharide flippase family protein</fullName>
    </submittedName>
</protein>
<evidence type="ECO:0000256" key="6">
    <source>
        <dbReference type="ARBA" id="ARBA00023136"/>
    </source>
</evidence>
<evidence type="ECO:0000256" key="5">
    <source>
        <dbReference type="ARBA" id="ARBA00022989"/>
    </source>
</evidence>
<keyword evidence="3" id="KW-1003">Cell membrane</keyword>
<feature type="transmembrane region" description="Helical" evidence="7">
    <location>
        <begin position="230"/>
        <end position="254"/>
    </location>
</feature>
<feature type="transmembrane region" description="Helical" evidence="7">
    <location>
        <begin position="305"/>
        <end position="329"/>
    </location>
</feature>
<keyword evidence="9" id="KW-1185">Reference proteome</keyword>
<keyword evidence="6 7" id="KW-0472">Membrane</keyword>
<comment type="similarity">
    <text evidence="2">Belongs to the polysaccharide synthase family.</text>
</comment>
<proteinExistence type="inferred from homology"/>
<organism evidence="8 9">
    <name type="scientific">Butyricimonas paravirosa</name>
    <dbReference type="NCBI Taxonomy" id="1472417"/>
    <lineage>
        <taxon>Bacteria</taxon>
        <taxon>Pseudomonadati</taxon>
        <taxon>Bacteroidota</taxon>
        <taxon>Bacteroidia</taxon>
        <taxon>Bacteroidales</taxon>
        <taxon>Odoribacteraceae</taxon>
        <taxon>Butyricimonas</taxon>
    </lineage>
</organism>
<dbReference type="InterPro" id="IPR050833">
    <property type="entry name" value="Poly_Biosynth_Transport"/>
</dbReference>
<dbReference type="PANTHER" id="PTHR30250">
    <property type="entry name" value="PST FAMILY PREDICTED COLANIC ACID TRANSPORTER"/>
    <property type="match status" value="1"/>
</dbReference>
<accession>A0ABZ0G1L9</accession>
<evidence type="ECO:0000256" key="7">
    <source>
        <dbReference type="SAM" id="Phobius"/>
    </source>
</evidence>
<evidence type="ECO:0000256" key="3">
    <source>
        <dbReference type="ARBA" id="ARBA00022475"/>
    </source>
</evidence>
<feature type="transmembrane region" description="Helical" evidence="7">
    <location>
        <begin position="87"/>
        <end position="110"/>
    </location>
</feature>
<evidence type="ECO:0000313" key="9">
    <source>
        <dbReference type="Proteomes" id="UP001302374"/>
    </source>
</evidence>
<feature type="transmembrane region" description="Helical" evidence="7">
    <location>
        <begin position="20"/>
        <end position="38"/>
    </location>
</feature>
<evidence type="ECO:0000256" key="2">
    <source>
        <dbReference type="ARBA" id="ARBA00007430"/>
    </source>
</evidence>
<feature type="transmembrane region" description="Helical" evidence="7">
    <location>
        <begin position="377"/>
        <end position="393"/>
    </location>
</feature>
<reference evidence="8 9" key="1">
    <citation type="submission" date="2019-09" db="EMBL/GenBank/DDBJ databases">
        <title>Butyricimonas paravirosa DSM 105722 (=214-4 = JCM 18677 = CCUG 65563).</title>
        <authorList>
            <person name="Le Roy T."/>
            <person name="Cani P.D."/>
        </authorList>
    </citation>
    <scope>NUCLEOTIDE SEQUENCE [LARGE SCALE GENOMIC DNA]</scope>
    <source>
        <strain evidence="8 9">DSM 105722</strain>
    </source>
</reference>